<dbReference type="PANTHER" id="PTHR24559:SF444">
    <property type="entry name" value="REVERSE TRANSCRIPTASE DOMAIN-CONTAINING PROTEIN"/>
    <property type="match status" value="1"/>
</dbReference>
<feature type="domain" description="Reverse transcriptase" evidence="1">
    <location>
        <begin position="91"/>
        <end position="163"/>
    </location>
</feature>
<dbReference type="InterPro" id="IPR043502">
    <property type="entry name" value="DNA/RNA_pol_sf"/>
</dbReference>
<reference evidence="3" key="1">
    <citation type="submission" date="2023-08" db="EMBL/GenBank/DDBJ databases">
        <title>A de novo genome assembly of Solanum verrucosum Schlechtendal, a Mexican diploid species geographically isolated from the other diploid A-genome species in potato relatives.</title>
        <authorList>
            <person name="Hosaka K."/>
        </authorList>
    </citation>
    <scope>NUCLEOTIDE SEQUENCE</scope>
    <source>
        <tissue evidence="3">Young leaves</tissue>
    </source>
</reference>
<keyword evidence="4" id="KW-1185">Reference proteome</keyword>
<dbReference type="Pfam" id="PF17919">
    <property type="entry name" value="RT_RNaseH_2"/>
    <property type="match status" value="1"/>
</dbReference>
<dbReference type="SUPFAM" id="SSF56672">
    <property type="entry name" value="DNA/RNA polymerases"/>
    <property type="match status" value="1"/>
</dbReference>
<dbReference type="PANTHER" id="PTHR24559">
    <property type="entry name" value="TRANSPOSON TY3-I GAG-POL POLYPROTEIN"/>
    <property type="match status" value="1"/>
</dbReference>
<dbReference type="AlphaFoldDB" id="A0AAF0ZL17"/>
<dbReference type="CDD" id="cd01647">
    <property type="entry name" value="RT_LTR"/>
    <property type="match status" value="1"/>
</dbReference>
<evidence type="ECO:0000313" key="4">
    <source>
        <dbReference type="Proteomes" id="UP001234989"/>
    </source>
</evidence>
<evidence type="ECO:0008006" key="5">
    <source>
        <dbReference type="Google" id="ProtNLM"/>
    </source>
</evidence>
<dbReference type="Gene3D" id="3.10.10.10">
    <property type="entry name" value="HIV Type 1 Reverse Transcriptase, subunit A, domain 1"/>
    <property type="match status" value="2"/>
</dbReference>
<feature type="domain" description="Reverse transcriptase/retrotransposon-derived protein RNase H-like" evidence="2">
    <location>
        <begin position="212"/>
        <end position="259"/>
    </location>
</feature>
<evidence type="ECO:0000313" key="3">
    <source>
        <dbReference type="EMBL" id="WMV41613.1"/>
    </source>
</evidence>
<dbReference type="InterPro" id="IPR041577">
    <property type="entry name" value="RT_RNaseH_2"/>
</dbReference>
<dbReference type="Gene3D" id="3.30.70.270">
    <property type="match status" value="2"/>
</dbReference>
<dbReference type="InterPro" id="IPR000477">
    <property type="entry name" value="RT_dom"/>
</dbReference>
<gene>
    <name evidence="3" type="ORF">MTR67_034998</name>
</gene>
<evidence type="ECO:0000259" key="2">
    <source>
        <dbReference type="Pfam" id="PF17919"/>
    </source>
</evidence>
<accession>A0AAF0ZL17</accession>
<name>A0AAF0ZL17_SOLVR</name>
<dbReference type="Pfam" id="PF00078">
    <property type="entry name" value="RVT_1"/>
    <property type="match status" value="1"/>
</dbReference>
<proteinExistence type="predicted"/>
<dbReference type="Proteomes" id="UP001234989">
    <property type="component" value="Chromosome 8"/>
</dbReference>
<organism evidence="3 4">
    <name type="scientific">Solanum verrucosum</name>
    <dbReference type="NCBI Taxonomy" id="315347"/>
    <lineage>
        <taxon>Eukaryota</taxon>
        <taxon>Viridiplantae</taxon>
        <taxon>Streptophyta</taxon>
        <taxon>Embryophyta</taxon>
        <taxon>Tracheophyta</taxon>
        <taxon>Spermatophyta</taxon>
        <taxon>Magnoliopsida</taxon>
        <taxon>eudicotyledons</taxon>
        <taxon>Gunneridae</taxon>
        <taxon>Pentapetalae</taxon>
        <taxon>asterids</taxon>
        <taxon>lamiids</taxon>
        <taxon>Solanales</taxon>
        <taxon>Solanaceae</taxon>
        <taxon>Solanoideae</taxon>
        <taxon>Solaneae</taxon>
        <taxon>Solanum</taxon>
    </lineage>
</organism>
<sequence>MPPRKTNARNQLKPPTDPLNNQIMHAEFRVAYQVLAQAMTTQSFMGLSMNKIHKSFSVTYKRMAPTELKELKDLLDKGFIRPSISPWGAPMLFVKKKEGASCFSKIDLRSGYHQLKVRFSDIPKITFRTRYGHYEFVVMSFGLTNAPATFMDLMNMVFKQFLDFRTLCLVMWYLEKGSEWILRKSRRFVEGFSSIDSPLTKLTKKKEVKFQWSDECKKSFSELKIRLTTTPVLTLPDGSYGYVIYCDASKVGLGCVLMQ</sequence>
<evidence type="ECO:0000259" key="1">
    <source>
        <dbReference type="Pfam" id="PF00078"/>
    </source>
</evidence>
<protein>
    <recommendedName>
        <fullName evidence="5">Reverse transcriptase/retrotransposon-derived protein RNase H-like domain-containing protein</fullName>
    </recommendedName>
</protein>
<dbReference type="InterPro" id="IPR053134">
    <property type="entry name" value="RNA-dir_DNA_polymerase"/>
</dbReference>
<dbReference type="EMBL" id="CP133619">
    <property type="protein sequence ID" value="WMV41613.1"/>
    <property type="molecule type" value="Genomic_DNA"/>
</dbReference>
<dbReference type="InterPro" id="IPR043128">
    <property type="entry name" value="Rev_trsase/Diguanyl_cyclase"/>
</dbReference>